<dbReference type="KEGG" id="fat:DVK85_09080"/>
<dbReference type="EMBL" id="CP031188">
    <property type="protein sequence ID" value="AXG74375.1"/>
    <property type="molecule type" value="Genomic_DNA"/>
</dbReference>
<evidence type="ECO:0000313" key="1">
    <source>
        <dbReference type="EMBL" id="AXG74375.1"/>
    </source>
</evidence>
<gene>
    <name evidence="1" type="ORF">DVK85_09080</name>
</gene>
<sequence>MNLNLKAMNNNTTHLISRFKWQTSFDNKDKGFEVQERISAWSQNFMPRTVTEVFDKMCPNEQIWRIPTLEIDLGTVSLDNMEAEIALQLQIKLQELLSDLILYPESGTVKLDVYHENTSYLQLIATFLQHGYLPWTHKAEDGSINQIVANQLQNNRYETIKKLRELGVTHENIRKRMAWQLSEQNIVTLIEGLEPSYHKEIIDFSGELNKIQQKEIIVQADTRDFKKHVWLWILNYLLTENGSVFNKLAFTKSSIVQMALHYNINYEALLDLIMQAVEKVGKNNDIKTSFILMLTMLKEEHTVKKEAKATLHKPNEDFWNILEKKLNNFATIKSEEEWKTFNDLLIKLERQDTQRLKELITKTFKNGIKWKLANKNLNNDALEIVLGLYTDTVDAVTTFRTLSLIQKLCSELKLVISKEEISSIGLQILANNKNKTFSQKEFLNAVFLEISNKAQKDKNTLLLDFIKSEIFTVERNAYTLQTYAYILESLSSKEVTKQLMQDKELEEIGILINSLHSSTVSDKARFIWLKKSLIESITIQPEKTLRLIREYTNQDQLFEWLPQLLDTNTIIILIQNTNKKAADGIVSIQQMATIIAKDKKHTILEDIAATHLPVIGLQLLITQKTFNPVVFITTLLKHFYDALPQSQHLGFNSLIQRLYREKIISESTLQDLTSKSIVTVTASPLEQALALINVDSPKKIEISKLLTSNFNSNDITKLRKLGNKEGEKVINYLLRGGTPLLNKLIKEYTVLFSKHLKNKTESKLKEELIVLYWQCLLDYKSHRGNTTAFINNFKQSVAIRYPYKAITVTVSRQFSSKTGEKELALKDGTILSQNIIIKLIEEGLRLGTKTVMHNGQLFYFEELIEVALQWFPSDVRKTLSGTVASKKSIDLLIQSNDFIHFSHLILQDKLGAAQETLATVISLYQLFLSMASGTLSKKITQLYWVTSWKLFIGDNLSNSELKKLVNDTLVLLSSDMIDIKERIAIKINKGEIAILPSAKYLLSHHIAIPQFLKGNNAIKVNGILLKYKRKGLLYDLACTIIITKQLPIVLGNTTTTANDIKIILNELVAQHPLVFLAVLKQEMLPETQLHWLASTIDFKVLIKSISYLNTSSKTSLNMLQQLYYGMVNVTLSSTSIKAIQELLFKKLIKVWISGNWNIISVNNIWNELLWDCKIKLGIAPHTFIQQVSTNLSWLPPALRISFRQIQQQYTIQPTNANGAKMQVIEKSVINKVHQLEDTSTDTIKEMIPIKNAGVVLLNSYIPMLFERLALTTNKKFIDNTKQEEAVHYIQYLATGLSKTEEQFLPLNKILCGLAINEPVPDGITILDNNKDIITGLLKAAIGYWPTIGETSINGFRGNWLVRDGLLYEQEEFWELTIEKRAYDILIHKSPFSFSIIKFPWMKKPLHVNWNY</sequence>
<dbReference type="Pfam" id="PF19268">
    <property type="entry name" value="CIS_TMP"/>
    <property type="match status" value="2"/>
</dbReference>
<evidence type="ECO:0000313" key="2">
    <source>
        <dbReference type="Proteomes" id="UP000253951"/>
    </source>
</evidence>
<keyword evidence="2" id="KW-1185">Reference proteome</keyword>
<protein>
    <submittedName>
        <fullName evidence="1">Uncharacterized protein</fullName>
    </submittedName>
</protein>
<proteinExistence type="predicted"/>
<dbReference type="InterPro" id="IPR045538">
    <property type="entry name" value="CIS_TMP"/>
</dbReference>
<accession>A0A345HCR5</accession>
<name>A0A345HCR5_9FLAO</name>
<reference evidence="1 2" key="1">
    <citation type="submission" date="2018-07" db="EMBL/GenBank/DDBJ databases">
        <title>Complete genome sequence of Flavobacterium arcticum type strain SM1502T.</title>
        <authorList>
            <person name="Li Y."/>
            <person name="Li D.-D."/>
        </authorList>
    </citation>
    <scope>NUCLEOTIDE SEQUENCE [LARGE SCALE GENOMIC DNA]</scope>
    <source>
        <strain evidence="1 2">SM1502</strain>
    </source>
</reference>
<organism evidence="1 2">
    <name type="scientific">Flavobacterium arcticum</name>
    <dbReference type="NCBI Taxonomy" id="1784713"/>
    <lineage>
        <taxon>Bacteria</taxon>
        <taxon>Pseudomonadati</taxon>
        <taxon>Bacteroidota</taxon>
        <taxon>Flavobacteriia</taxon>
        <taxon>Flavobacteriales</taxon>
        <taxon>Flavobacteriaceae</taxon>
        <taxon>Flavobacterium</taxon>
    </lineage>
</organism>
<dbReference type="Proteomes" id="UP000253951">
    <property type="component" value="Chromosome"/>
</dbReference>